<feature type="transmembrane region" description="Helical" evidence="2">
    <location>
        <begin position="84"/>
        <end position="103"/>
    </location>
</feature>
<evidence type="ECO:0000256" key="1">
    <source>
        <dbReference type="SAM" id="MobiDB-lite"/>
    </source>
</evidence>
<gene>
    <name evidence="3" type="ORF">GOP47_0003646</name>
</gene>
<dbReference type="OrthoDB" id="1055148at2759"/>
<name>A0A9D4V786_ADICA</name>
<keyword evidence="2" id="KW-0812">Transmembrane</keyword>
<comment type="caution">
    <text evidence="3">The sequence shown here is derived from an EMBL/GenBank/DDBJ whole genome shotgun (WGS) entry which is preliminary data.</text>
</comment>
<sequence length="136" mass="14955">MHNRGGNGARPAPHVLARGWHPSGMRESVRNPVRVMVEMGQAAGSAERGATMVELAGGLQLHLQNGNGHKVGYIVSTHGKKHDLFSLLLLAVLYAFPGFPGFARHNQDCHRYLKSKKLVGHRAKALMKEVINQRHL</sequence>
<evidence type="ECO:0000313" key="4">
    <source>
        <dbReference type="Proteomes" id="UP000886520"/>
    </source>
</evidence>
<protein>
    <submittedName>
        <fullName evidence="3">Uncharacterized protein</fullName>
    </submittedName>
</protein>
<proteinExistence type="predicted"/>
<dbReference type="EMBL" id="JABFUD020000004">
    <property type="protein sequence ID" value="KAI5080463.1"/>
    <property type="molecule type" value="Genomic_DNA"/>
</dbReference>
<accession>A0A9D4V786</accession>
<evidence type="ECO:0000256" key="2">
    <source>
        <dbReference type="SAM" id="Phobius"/>
    </source>
</evidence>
<keyword evidence="2" id="KW-1133">Transmembrane helix</keyword>
<dbReference type="AlphaFoldDB" id="A0A9D4V786"/>
<keyword evidence="4" id="KW-1185">Reference proteome</keyword>
<organism evidence="3 4">
    <name type="scientific">Adiantum capillus-veneris</name>
    <name type="common">Maidenhair fern</name>
    <dbReference type="NCBI Taxonomy" id="13818"/>
    <lineage>
        <taxon>Eukaryota</taxon>
        <taxon>Viridiplantae</taxon>
        <taxon>Streptophyta</taxon>
        <taxon>Embryophyta</taxon>
        <taxon>Tracheophyta</taxon>
        <taxon>Polypodiopsida</taxon>
        <taxon>Polypodiidae</taxon>
        <taxon>Polypodiales</taxon>
        <taxon>Pteridineae</taxon>
        <taxon>Pteridaceae</taxon>
        <taxon>Vittarioideae</taxon>
        <taxon>Adiantum</taxon>
    </lineage>
</organism>
<feature type="region of interest" description="Disordered" evidence="1">
    <location>
        <begin position="1"/>
        <end position="23"/>
    </location>
</feature>
<evidence type="ECO:0000313" key="3">
    <source>
        <dbReference type="EMBL" id="KAI5080463.1"/>
    </source>
</evidence>
<keyword evidence="2" id="KW-0472">Membrane</keyword>
<reference evidence="3" key="1">
    <citation type="submission" date="2021-01" db="EMBL/GenBank/DDBJ databases">
        <title>Adiantum capillus-veneris genome.</title>
        <authorList>
            <person name="Fang Y."/>
            <person name="Liao Q."/>
        </authorList>
    </citation>
    <scope>NUCLEOTIDE SEQUENCE</scope>
    <source>
        <strain evidence="3">H3</strain>
        <tissue evidence="3">Leaf</tissue>
    </source>
</reference>
<dbReference type="Proteomes" id="UP000886520">
    <property type="component" value="Chromosome 4"/>
</dbReference>